<organism evidence="1 2">
    <name type="scientific">Bartonella harrusi</name>
    <dbReference type="NCBI Taxonomy" id="2961895"/>
    <lineage>
        <taxon>Bacteria</taxon>
        <taxon>Pseudomonadati</taxon>
        <taxon>Pseudomonadota</taxon>
        <taxon>Alphaproteobacteria</taxon>
        <taxon>Hyphomicrobiales</taxon>
        <taxon>Bartonellaceae</taxon>
        <taxon>Bartonella</taxon>
    </lineage>
</organism>
<reference evidence="1" key="1">
    <citation type="submission" date="2022-07" db="EMBL/GenBank/DDBJ databases">
        <title>First report of Bartonella spp. in marsupials in Brazil, with a description of Bartonella harrusi sp. nov. and new proposal for taxonomic reclassification of species of the genus Bartonella.</title>
        <authorList>
            <person name="Amaral R.B."/>
        </authorList>
    </citation>
    <scope>NUCLEOTIDE SEQUENCE</scope>
    <source>
        <strain evidence="1">117A</strain>
    </source>
</reference>
<dbReference type="EMBL" id="CP101114">
    <property type="protein sequence ID" value="UTO28860.1"/>
    <property type="molecule type" value="Genomic_DNA"/>
</dbReference>
<proteinExistence type="predicted"/>
<dbReference type="Proteomes" id="UP001059475">
    <property type="component" value="Chromosome"/>
</dbReference>
<evidence type="ECO:0000313" key="2">
    <source>
        <dbReference type="Proteomes" id="UP001059475"/>
    </source>
</evidence>
<sequence>MPHLEKTLHKLICPMSVRGDDPESRKSLTHDLWIIDERLTFTRYFASDVSLNKIVDNSTENGRPDLVCYDQLYALGLEGRIDADLDKLILVEFKRPGQKNYKEGYFPMHQINKYLNELRGKRIKTFDNKKIKISEQCIFDCYIIADIEGELKTQTSTWQKTANGRGRINPLQGEFRGSVKIIEWWDLLEDAKLRNEAFISTLNV</sequence>
<name>A0ABY5EUR2_9HYPH</name>
<gene>
    <name evidence="1" type="ORF">NMK50_02330</name>
</gene>
<dbReference type="RefSeq" id="WP_254770725.1">
    <property type="nucleotide sequence ID" value="NZ_CP101114.1"/>
</dbReference>
<keyword evidence="2" id="KW-1185">Reference proteome</keyword>
<accession>A0ABY5EUR2</accession>
<protein>
    <submittedName>
        <fullName evidence="1">Uncharacterized protein</fullName>
    </submittedName>
</protein>
<evidence type="ECO:0000313" key="1">
    <source>
        <dbReference type="EMBL" id="UTO28860.1"/>
    </source>
</evidence>